<reference evidence="1" key="1">
    <citation type="submission" date="2023-04" db="EMBL/GenBank/DDBJ databases">
        <title>A chromosome-level genome assembly of the parasitoid wasp Eretmocerus hayati.</title>
        <authorList>
            <person name="Zhong Y."/>
            <person name="Liu S."/>
            <person name="Liu Y."/>
        </authorList>
    </citation>
    <scope>NUCLEOTIDE SEQUENCE</scope>
    <source>
        <strain evidence="1">ZJU_SS_LIU_2023</strain>
    </source>
</reference>
<evidence type="ECO:0000313" key="2">
    <source>
        <dbReference type="Proteomes" id="UP001239111"/>
    </source>
</evidence>
<accession>A0ACC2PKD4</accession>
<dbReference type="EMBL" id="CM056741">
    <property type="protein sequence ID" value="KAJ8683916.1"/>
    <property type="molecule type" value="Genomic_DNA"/>
</dbReference>
<protein>
    <submittedName>
        <fullName evidence="1">Uncharacterized protein</fullName>
    </submittedName>
</protein>
<proteinExistence type="predicted"/>
<keyword evidence="2" id="KW-1185">Reference proteome</keyword>
<evidence type="ECO:0000313" key="1">
    <source>
        <dbReference type="EMBL" id="KAJ8683916.1"/>
    </source>
</evidence>
<comment type="caution">
    <text evidence="1">The sequence shown here is derived from an EMBL/GenBank/DDBJ whole genome shotgun (WGS) entry which is preliminary data.</text>
</comment>
<name>A0ACC2PKD4_9HYME</name>
<organism evidence="1 2">
    <name type="scientific">Eretmocerus hayati</name>
    <dbReference type="NCBI Taxonomy" id="131215"/>
    <lineage>
        <taxon>Eukaryota</taxon>
        <taxon>Metazoa</taxon>
        <taxon>Ecdysozoa</taxon>
        <taxon>Arthropoda</taxon>
        <taxon>Hexapoda</taxon>
        <taxon>Insecta</taxon>
        <taxon>Pterygota</taxon>
        <taxon>Neoptera</taxon>
        <taxon>Endopterygota</taxon>
        <taxon>Hymenoptera</taxon>
        <taxon>Apocrita</taxon>
        <taxon>Proctotrupomorpha</taxon>
        <taxon>Chalcidoidea</taxon>
        <taxon>Aphelinidae</taxon>
        <taxon>Aphelininae</taxon>
        <taxon>Eretmocerus</taxon>
    </lineage>
</organism>
<sequence>MTSTGDTDLSHWPSQLCRLCAENRTDLIGIYEPEGLRLDIQSKIVKCLRIQVFMNDNLPLLVCWECYRLLNQSYEFCEKTHQAQHCLRKIFFKNGDILHQETLQSTLQNIDNLNGCHVQEEGSVSMDESAHSTHEAISSSIQENRDLMATNHEIIEKDVKNQNTGSVTNHIELALGDENISMLRQRLLQTEKLEPYDFSTNEVDRDLHLTSIVKSEVQIPEDYMTGTEADIKMIIETKKHSCLEQTPVSSKTRKGRKMHRYPWLCTDCNDKLPSLNALEHHHFAVHEQRARYMCVQCCKVFEKYCGFLTHVNRHKTRAEFSCEECGKVFADEKILNSHKVTHSRARPHICQNCGKTFKQKSALDLHARCHLPENMRDKFPCDVCGKSFSTKPNLVTHTRIHTGVRNYICDQCGKRFIQKGNLEAHCKIHTLEKPYQCSACPKAFKTPMQLKKHATVHSGDRPYQCDICGRAFREKGTLKEHHRIHTGAMPFSCEFCGKRFRFKGILTTHRRQHTGERPYSCNDCQHHFTNWPNYNKHMKRRHGIDTAISKQQKPDQKQPLQKPKVRSSQKPEVPEVNQEPVQQRHQTHDDTSDTQQPMTVTATTVQVIQTVPQLNASAHPMMLQTFQPNPVSAIQIVETSDMPANDPCRQVYQRQDQQSAATNAAALRERGVESLCASGPTAYFNTLPTSITNFFSPALPYNFYNVPNVNDDNLILPE</sequence>
<dbReference type="Proteomes" id="UP001239111">
    <property type="component" value="Chromosome 1"/>
</dbReference>
<gene>
    <name evidence="1" type="ORF">QAD02_019708</name>
</gene>